<dbReference type="Gene3D" id="3.40.190.150">
    <property type="entry name" value="Bordetella uptake gene, domain 1"/>
    <property type="match status" value="1"/>
</dbReference>
<dbReference type="Gene3D" id="3.40.190.10">
    <property type="entry name" value="Periplasmic binding protein-like II"/>
    <property type="match status" value="1"/>
</dbReference>
<comment type="similarity">
    <text evidence="1">Belongs to the UPF0065 (bug) family.</text>
</comment>
<feature type="chain" id="PRO_5038765555" evidence="2">
    <location>
        <begin position="20"/>
        <end position="325"/>
    </location>
</feature>
<dbReference type="Proteomes" id="UP000298484">
    <property type="component" value="Unassembled WGS sequence"/>
</dbReference>
<dbReference type="PANTHER" id="PTHR42928">
    <property type="entry name" value="TRICARBOXYLATE-BINDING PROTEIN"/>
    <property type="match status" value="1"/>
</dbReference>
<dbReference type="InterPro" id="IPR042100">
    <property type="entry name" value="Bug_dom1"/>
</dbReference>
<dbReference type="OrthoDB" id="8881899at2"/>
<dbReference type="Pfam" id="PF03401">
    <property type="entry name" value="TctC"/>
    <property type="match status" value="1"/>
</dbReference>
<accession>A0A4Y9ABC0</accession>
<dbReference type="RefSeq" id="WP_135111288.1">
    <property type="nucleotide sequence ID" value="NZ_SRHY01000044.1"/>
</dbReference>
<protein>
    <submittedName>
        <fullName evidence="3">Tripartite tricarboxylate transporter substrate binding protein</fullName>
    </submittedName>
</protein>
<dbReference type="CDD" id="cd07012">
    <property type="entry name" value="PBP2_Bug_TTT"/>
    <property type="match status" value="1"/>
</dbReference>
<evidence type="ECO:0000256" key="1">
    <source>
        <dbReference type="ARBA" id="ARBA00006987"/>
    </source>
</evidence>
<gene>
    <name evidence="3" type="ORF">E4U82_16570</name>
</gene>
<feature type="signal peptide" evidence="2">
    <location>
        <begin position="1"/>
        <end position="19"/>
    </location>
</feature>
<evidence type="ECO:0000256" key="2">
    <source>
        <dbReference type="SAM" id="SignalP"/>
    </source>
</evidence>
<dbReference type="PANTHER" id="PTHR42928:SF5">
    <property type="entry name" value="BLR1237 PROTEIN"/>
    <property type="match status" value="1"/>
</dbReference>
<evidence type="ECO:0000313" key="4">
    <source>
        <dbReference type="Proteomes" id="UP000298484"/>
    </source>
</evidence>
<keyword evidence="4" id="KW-1185">Reference proteome</keyword>
<organism evidence="3 4">
    <name type="scientific">Lentibacillus salicampi</name>
    <dbReference type="NCBI Taxonomy" id="175306"/>
    <lineage>
        <taxon>Bacteria</taxon>
        <taxon>Bacillati</taxon>
        <taxon>Bacillota</taxon>
        <taxon>Bacilli</taxon>
        <taxon>Bacillales</taxon>
        <taxon>Bacillaceae</taxon>
        <taxon>Lentibacillus</taxon>
    </lineage>
</organism>
<sequence length="325" mass="34991">MKKLTLIVVSMLSAVLVLAACGADAGGSGNAENYPSESITYSIPFDPGGQSDVEARRQQPYLEESLGQDVMIQYKPGGGGSVGWSELIGKDPDGHFISGINIPHIILQPLANDDTGYQTEDIVPAAIFQATPIGIAVSKDSDIESLEALVNKAKESPGSITVAGSGRYSGHHIALLQLQDLAGIDMQYVPFDGAAPSIQAFLGGNAEVIFGNSSDLIKYEDDMNILAIGSEKTFKPLPDVPTFKELGYDMTPGIDRGVAVPPETNQEVIDTLETAFLDILDEEGVEDEMYNEGFEPKRMGHEESLEYIEQKTEEYSRILENVEGD</sequence>
<evidence type="ECO:0000313" key="3">
    <source>
        <dbReference type="EMBL" id="TFJ91641.1"/>
    </source>
</evidence>
<dbReference type="PIRSF" id="PIRSF017082">
    <property type="entry name" value="YflP"/>
    <property type="match status" value="1"/>
</dbReference>
<name>A0A4Y9ABC0_9BACI</name>
<reference evidence="3 4" key="1">
    <citation type="submission" date="2019-03" db="EMBL/GenBank/DDBJ databases">
        <title>Genome sequence of Lentibacillus salicampi ATCC BAA-719.</title>
        <authorList>
            <person name="Maclea K.S."/>
            <person name="Simoes Junior M."/>
        </authorList>
    </citation>
    <scope>NUCLEOTIDE SEQUENCE [LARGE SCALE GENOMIC DNA]</scope>
    <source>
        <strain evidence="3 4">ATCC BAA-719</strain>
    </source>
</reference>
<keyword evidence="2" id="KW-0732">Signal</keyword>
<dbReference type="SUPFAM" id="SSF53850">
    <property type="entry name" value="Periplasmic binding protein-like II"/>
    <property type="match status" value="1"/>
</dbReference>
<comment type="caution">
    <text evidence="3">The sequence shown here is derived from an EMBL/GenBank/DDBJ whole genome shotgun (WGS) entry which is preliminary data.</text>
</comment>
<dbReference type="PROSITE" id="PS51257">
    <property type="entry name" value="PROKAR_LIPOPROTEIN"/>
    <property type="match status" value="1"/>
</dbReference>
<dbReference type="EMBL" id="SRHY01000044">
    <property type="protein sequence ID" value="TFJ91641.1"/>
    <property type="molecule type" value="Genomic_DNA"/>
</dbReference>
<proteinExistence type="inferred from homology"/>
<dbReference type="AlphaFoldDB" id="A0A4Y9ABC0"/>
<dbReference type="InterPro" id="IPR005064">
    <property type="entry name" value="BUG"/>
</dbReference>